<dbReference type="InterPro" id="IPR003439">
    <property type="entry name" value="ABC_transporter-like_ATP-bd"/>
</dbReference>
<dbReference type="Gene3D" id="1.20.1560.10">
    <property type="entry name" value="ABC transporter type 1, transmembrane domain"/>
    <property type="match status" value="2"/>
</dbReference>
<evidence type="ECO:0000256" key="8">
    <source>
        <dbReference type="ARBA" id="ARBA00023136"/>
    </source>
</evidence>
<name>A0A9N9TY83_PHYSR</name>
<dbReference type="PROSITE" id="PS50893">
    <property type="entry name" value="ABC_TRANSPORTER_2"/>
    <property type="match status" value="2"/>
</dbReference>
<comment type="subcellular location">
    <subcellularLocation>
        <location evidence="1">Membrane</location>
        <topology evidence="1">Multi-pass membrane protein</topology>
    </subcellularLocation>
</comment>
<feature type="transmembrane region" description="Helical" evidence="9">
    <location>
        <begin position="317"/>
        <end position="338"/>
    </location>
</feature>
<dbReference type="CDD" id="cd18580">
    <property type="entry name" value="ABC_6TM_ABCC_D2"/>
    <property type="match status" value="1"/>
</dbReference>
<evidence type="ECO:0000259" key="10">
    <source>
        <dbReference type="PROSITE" id="PS50893"/>
    </source>
</evidence>
<evidence type="ECO:0000256" key="5">
    <source>
        <dbReference type="ARBA" id="ARBA00022741"/>
    </source>
</evidence>
<dbReference type="FunFam" id="3.40.50.300:FF:000163">
    <property type="entry name" value="Multidrug resistance-associated protein member 4"/>
    <property type="match status" value="1"/>
</dbReference>
<gene>
    <name evidence="12" type="ORF">PHYEVI_LOCUS11493</name>
</gene>
<dbReference type="InterPro" id="IPR011527">
    <property type="entry name" value="ABC1_TM_dom"/>
</dbReference>
<evidence type="ECO:0000256" key="2">
    <source>
        <dbReference type="ARBA" id="ARBA00022448"/>
    </source>
</evidence>
<dbReference type="SUPFAM" id="SSF90123">
    <property type="entry name" value="ABC transporter transmembrane region"/>
    <property type="match status" value="2"/>
</dbReference>
<feature type="transmembrane region" description="Helical" evidence="9">
    <location>
        <begin position="769"/>
        <end position="786"/>
    </location>
</feature>
<dbReference type="PROSITE" id="PS50929">
    <property type="entry name" value="ABC_TM1F"/>
    <property type="match status" value="2"/>
</dbReference>
<dbReference type="Pfam" id="PF00664">
    <property type="entry name" value="ABC_membrane"/>
    <property type="match status" value="2"/>
</dbReference>
<evidence type="ECO:0000256" key="4">
    <source>
        <dbReference type="ARBA" id="ARBA00022737"/>
    </source>
</evidence>
<feature type="transmembrane region" description="Helical" evidence="9">
    <location>
        <begin position="679"/>
        <end position="699"/>
    </location>
</feature>
<organism evidence="12 13">
    <name type="scientific">Phyllotreta striolata</name>
    <name type="common">Striped flea beetle</name>
    <name type="synonym">Crioceris striolata</name>
    <dbReference type="NCBI Taxonomy" id="444603"/>
    <lineage>
        <taxon>Eukaryota</taxon>
        <taxon>Metazoa</taxon>
        <taxon>Ecdysozoa</taxon>
        <taxon>Arthropoda</taxon>
        <taxon>Hexapoda</taxon>
        <taxon>Insecta</taxon>
        <taxon>Pterygota</taxon>
        <taxon>Neoptera</taxon>
        <taxon>Endopterygota</taxon>
        <taxon>Coleoptera</taxon>
        <taxon>Polyphaga</taxon>
        <taxon>Cucujiformia</taxon>
        <taxon>Chrysomeloidea</taxon>
        <taxon>Chrysomelidae</taxon>
        <taxon>Galerucinae</taxon>
        <taxon>Alticini</taxon>
        <taxon>Phyllotreta</taxon>
    </lineage>
</organism>
<feature type="domain" description="ABC transporter" evidence="10">
    <location>
        <begin position="407"/>
        <end position="625"/>
    </location>
</feature>
<dbReference type="SUPFAM" id="SSF52540">
    <property type="entry name" value="P-loop containing nucleoside triphosphate hydrolases"/>
    <property type="match status" value="2"/>
</dbReference>
<keyword evidence="2" id="KW-0813">Transport</keyword>
<feature type="domain" description="ABC transmembrane type-1" evidence="11">
    <location>
        <begin position="94"/>
        <end position="351"/>
    </location>
</feature>
<keyword evidence="6" id="KW-0067">ATP-binding</keyword>
<feature type="transmembrane region" description="Helical" evidence="9">
    <location>
        <begin position="350"/>
        <end position="372"/>
    </location>
</feature>
<keyword evidence="5" id="KW-0547">Nucleotide-binding</keyword>
<feature type="domain" description="ABC transmembrane type-1" evidence="11">
    <location>
        <begin position="772"/>
        <end position="1010"/>
    </location>
</feature>
<dbReference type="GO" id="GO:0140359">
    <property type="term" value="F:ABC-type transporter activity"/>
    <property type="evidence" value="ECO:0007669"/>
    <property type="project" value="InterPro"/>
</dbReference>
<dbReference type="FunFam" id="3.40.50.300:FF:000973">
    <property type="entry name" value="Multidrug resistance-associated protein 4"/>
    <property type="match status" value="1"/>
</dbReference>
<dbReference type="SMART" id="SM00382">
    <property type="entry name" value="AAA"/>
    <property type="match status" value="2"/>
</dbReference>
<evidence type="ECO:0000259" key="11">
    <source>
        <dbReference type="PROSITE" id="PS50929"/>
    </source>
</evidence>
<evidence type="ECO:0000313" key="12">
    <source>
        <dbReference type="EMBL" id="CAG9865251.1"/>
    </source>
</evidence>
<keyword evidence="8 9" id="KW-0472">Membrane</keyword>
<feature type="transmembrane region" description="Helical" evidence="9">
    <location>
        <begin position="952"/>
        <end position="974"/>
    </location>
</feature>
<dbReference type="InterPro" id="IPR003593">
    <property type="entry name" value="AAA+_ATPase"/>
</dbReference>
<dbReference type="Proteomes" id="UP001153712">
    <property type="component" value="Chromosome 9"/>
</dbReference>
<dbReference type="InterPro" id="IPR017871">
    <property type="entry name" value="ABC_transporter-like_CS"/>
</dbReference>
<evidence type="ECO:0000313" key="13">
    <source>
        <dbReference type="Proteomes" id="UP001153712"/>
    </source>
</evidence>
<keyword evidence="3 9" id="KW-0812">Transmembrane</keyword>
<sequence>MDHTEKITRPIHPREQANILSVLFFGYTGSILSTGFKKELEDDDLHQVIPKCRSKQCADRLEHAYLSQKKVKSPDKRVSLFRIIWNLYGLQYVAIGLFSMVSKLLISSLEPEALSNLIGYFRPGQNKFTFYDALYFAGMLMALKTFHALYHHNYMVFLSELALQIRSSFCSVIYRKALRLSPTALAETSLGNIVTVITKDVTTFEDCLHTFNSIWVTIIQTVFLCYLIYRRIGYPALVGVFILLGLVPFQAYTAKIIRNLRLKMVRCTDERLQRMQEALSTIKTVKMYTWEKILADKIGETRMREMKIMLTGSYTKIAVMISSSLEAKFAFYAILMLYLSVHNDMSAEDIFYAMKVFGSLRVSIAIVFSFGFSRLGEFSASLQRINHILELDELADFVDKPDDEPQIDFRDVSLTLGDRKILRHVDLKLQVGLNAVTGQLGGGKSSLIKVALRDFPYEGEVRTRGRKSYASQDPWLFPSSIKQNILFGEKYDYDRYKAVVSACALDYDFDNLEKGDETIVADGGNNLSKGQQARVNLARCVYKDSDIYLIDDALTALDPKVQEHIFQHCIRGLLKDKCVVLITHNSRHIKKADRVVVMHDGVAKSYENVQDVSEELLEAIEVVEDKRTVDEEVKDDEVANEEDKLLVAKPPASKKMQVYHENKKAGGVDLKLYLKYIKYSGGFLMGGLLLASYVGSTLLESTSEKMLSNWINEKSKITNVKERNFINSTIDLDSLDIDNKTTVFLNNTFNISTEVIHEVGRLELHADKIMNIYTMAIVGYAVAELVKNFLVLKMSLAASITLHKKMVARILNATMQFFDTYFIGNILNRFSQDLSVIDEQLMFIVTMVVGIVFHLVGSLGLIATINWKFIIPAIALGIFSFFCRLVYIRTARSLKRLEAATRSPLVGHLNSTMDGLTTIRAYKAQDILKDEFDRHQDLYSSAFYSSVCIKGAFAFAMDIASLFFWLSVVIRFLFFDTGSNTGDVGLTLTQAGMLSGIIQGGLMVWSEVEKNMTSFERAMEYTTVEKEEKTGSEPENWPRRGEIVFKKVSLRYANSDDRVLKGIDLAIKGGSKIGVVGRTGAGKSSLISVLFKLYDFEGDIHIDGTDVKKISSTFLRQHISIIPQDPIIFSSTVRSNVDPLETFTDEEVWKTLHKVHLDGAVPALDTQINELKFSTGQRQLMCLARAIIRKNKVVVLDEATANMDPETERVAQKIIDENFSSCTLIVIAHRLDSILDCDKVLVLNRGAVEEFDTPRALLGNPRGQFFAMLKNSGMQEDIDRIVSST</sequence>
<dbReference type="InterPro" id="IPR036640">
    <property type="entry name" value="ABC1_TM_sf"/>
</dbReference>
<accession>A0A9N9TY83</accession>
<dbReference type="CDD" id="cd03250">
    <property type="entry name" value="ABCC_MRP_domain1"/>
    <property type="match status" value="1"/>
</dbReference>
<feature type="transmembrane region" description="Helical" evidence="9">
    <location>
        <begin position="869"/>
        <end position="887"/>
    </location>
</feature>
<dbReference type="InterPro" id="IPR027417">
    <property type="entry name" value="P-loop_NTPase"/>
</dbReference>
<keyword evidence="4" id="KW-0677">Repeat</keyword>
<dbReference type="PANTHER" id="PTHR24223:SF448">
    <property type="entry name" value="FI20146P1-RELATED"/>
    <property type="match status" value="1"/>
</dbReference>
<keyword evidence="13" id="KW-1185">Reference proteome</keyword>
<dbReference type="GO" id="GO:0005524">
    <property type="term" value="F:ATP binding"/>
    <property type="evidence" value="ECO:0007669"/>
    <property type="project" value="UniProtKB-KW"/>
</dbReference>
<dbReference type="GO" id="GO:0016020">
    <property type="term" value="C:membrane"/>
    <property type="evidence" value="ECO:0007669"/>
    <property type="project" value="UniProtKB-SubCell"/>
</dbReference>
<dbReference type="PANTHER" id="PTHR24223">
    <property type="entry name" value="ATP-BINDING CASSETTE SUB-FAMILY C"/>
    <property type="match status" value="1"/>
</dbReference>
<dbReference type="InterPro" id="IPR044726">
    <property type="entry name" value="ABCC_6TM_D2"/>
</dbReference>
<dbReference type="Gene3D" id="3.40.50.300">
    <property type="entry name" value="P-loop containing nucleotide triphosphate hydrolases"/>
    <property type="match status" value="2"/>
</dbReference>
<dbReference type="GO" id="GO:0016887">
    <property type="term" value="F:ATP hydrolysis activity"/>
    <property type="evidence" value="ECO:0007669"/>
    <property type="project" value="InterPro"/>
</dbReference>
<dbReference type="CDD" id="cd03244">
    <property type="entry name" value="ABCC_MRP_domain2"/>
    <property type="match status" value="1"/>
</dbReference>
<dbReference type="FunFam" id="1.20.1560.10:FF:000006">
    <property type="entry name" value="ATP-binding cassette, sub-family C (CFTR/MRP), member 9"/>
    <property type="match status" value="1"/>
</dbReference>
<proteinExistence type="predicted"/>
<feature type="transmembrane region" description="Helical" evidence="9">
    <location>
        <begin position="841"/>
        <end position="863"/>
    </location>
</feature>
<dbReference type="PROSITE" id="PS00211">
    <property type="entry name" value="ABC_TRANSPORTER_1"/>
    <property type="match status" value="1"/>
</dbReference>
<dbReference type="Pfam" id="PF00005">
    <property type="entry name" value="ABC_tran"/>
    <property type="match status" value="2"/>
</dbReference>
<feature type="transmembrane region" description="Helical" evidence="9">
    <location>
        <begin position="235"/>
        <end position="254"/>
    </location>
</feature>
<feature type="transmembrane region" description="Helical" evidence="9">
    <location>
        <begin position="79"/>
        <end position="101"/>
    </location>
</feature>
<feature type="domain" description="ABC transporter" evidence="10">
    <location>
        <begin position="1045"/>
        <end position="1270"/>
    </location>
</feature>
<evidence type="ECO:0000256" key="3">
    <source>
        <dbReference type="ARBA" id="ARBA00022692"/>
    </source>
</evidence>
<feature type="transmembrane region" description="Helical" evidence="9">
    <location>
        <begin position="207"/>
        <end position="229"/>
    </location>
</feature>
<reference evidence="12" key="1">
    <citation type="submission" date="2022-01" db="EMBL/GenBank/DDBJ databases">
        <authorList>
            <person name="King R."/>
        </authorList>
    </citation>
    <scope>NUCLEOTIDE SEQUENCE</scope>
</reference>
<dbReference type="EMBL" id="OU900102">
    <property type="protein sequence ID" value="CAG9865251.1"/>
    <property type="molecule type" value="Genomic_DNA"/>
</dbReference>
<protein>
    <submittedName>
        <fullName evidence="12">Uncharacterized protein</fullName>
    </submittedName>
</protein>
<dbReference type="OrthoDB" id="6500128at2759"/>
<evidence type="ECO:0000256" key="1">
    <source>
        <dbReference type="ARBA" id="ARBA00004141"/>
    </source>
</evidence>
<feature type="transmembrane region" description="Helical" evidence="9">
    <location>
        <begin position="133"/>
        <end position="150"/>
    </location>
</feature>
<keyword evidence="7 9" id="KW-1133">Transmembrane helix</keyword>
<dbReference type="CDD" id="cd18579">
    <property type="entry name" value="ABC_6TM_ABCC_D1"/>
    <property type="match status" value="1"/>
</dbReference>
<evidence type="ECO:0000256" key="7">
    <source>
        <dbReference type="ARBA" id="ARBA00022989"/>
    </source>
</evidence>
<dbReference type="InterPro" id="IPR050173">
    <property type="entry name" value="ABC_transporter_C-like"/>
</dbReference>
<evidence type="ECO:0000256" key="6">
    <source>
        <dbReference type="ARBA" id="ARBA00022840"/>
    </source>
</evidence>
<evidence type="ECO:0000256" key="9">
    <source>
        <dbReference type="SAM" id="Phobius"/>
    </source>
</evidence>
<dbReference type="InterPro" id="IPR044746">
    <property type="entry name" value="ABCC_6TM_D1"/>
</dbReference>